<evidence type="ECO:0000313" key="2">
    <source>
        <dbReference type="EMBL" id="MBX7491212.1"/>
    </source>
</evidence>
<protein>
    <recommendedName>
        <fullName evidence="4">DUF4190 domain-containing protein</fullName>
    </recommendedName>
</protein>
<dbReference type="Proteomes" id="UP000700059">
    <property type="component" value="Unassembled WGS sequence"/>
</dbReference>
<feature type="transmembrane region" description="Helical" evidence="1">
    <location>
        <begin position="109"/>
        <end position="131"/>
    </location>
</feature>
<evidence type="ECO:0008006" key="4">
    <source>
        <dbReference type="Google" id="ProtNLM"/>
    </source>
</evidence>
<organism evidence="2 3">
    <name type="scientific">Helicobacter turcicus</name>
    <dbReference type="NCBI Taxonomy" id="2867412"/>
    <lineage>
        <taxon>Bacteria</taxon>
        <taxon>Pseudomonadati</taxon>
        <taxon>Campylobacterota</taxon>
        <taxon>Epsilonproteobacteria</taxon>
        <taxon>Campylobacterales</taxon>
        <taxon>Helicobacteraceae</taxon>
        <taxon>Helicobacter</taxon>
    </lineage>
</organism>
<proteinExistence type="predicted"/>
<feature type="transmembrane region" description="Helical" evidence="1">
    <location>
        <begin position="28"/>
        <end position="47"/>
    </location>
</feature>
<name>A0ABS7JP87_9HELI</name>
<evidence type="ECO:0000313" key="3">
    <source>
        <dbReference type="Proteomes" id="UP000700059"/>
    </source>
</evidence>
<dbReference type="RefSeq" id="WP_221532549.1">
    <property type="nucleotide sequence ID" value="NZ_JAIGYP010000010.1"/>
</dbReference>
<accession>A0ABS7JP87</accession>
<keyword evidence="1" id="KW-0812">Transmembrane</keyword>
<sequence length="155" mass="16816">MSRILNLRVGFGVKPTDLGTKAKNYNSLFSLLLLCAVCMLFSTHLSADEFGAVNDILSSGDKAGKKALGTIIVWLFGLALPIVCVASGAIMGYSQQKKKSEQEQNTTKIYVVTLISGIVGFFVFVIVSMIISRILFGDSNYIFGVINDFYRGAVN</sequence>
<keyword evidence="1" id="KW-1133">Transmembrane helix</keyword>
<reference evidence="2 3" key="1">
    <citation type="submission" date="2021-08" db="EMBL/GenBank/DDBJ databases">
        <title>Helicobacter spp. isolated from feces of Anatolian Ground Squirrel (Spermophilus xanthoprymnus) in Turkey.</title>
        <authorList>
            <person name="Aydin F."/>
            <person name="Abay S."/>
            <person name="Kayman T."/>
            <person name="Karakaya E."/>
            <person name="Saticioglu I.B."/>
        </authorList>
    </citation>
    <scope>NUCLEOTIDE SEQUENCE [LARGE SCALE GENOMIC DNA]</scope>
    <source>
        <strain evidence="2 3">Faydin-H70</strain>
    </source>
</reference>
<keyword evidence="3" id="KW-1185">Reference proteome</keyword>
<comment type="caution">
    <text evidence="2">The sequence shown here is derived from an EMBL/GenBank/DDBJ whole genome shotgun (WGS) entry which is preliminary data.</text>
</comment>
<keyword evidence="1" id="KW-0472">Membrane</keyword>
<gene>
    <name evidence="2" type="ORF">K4G57_07035</name>
</gene>
<dbReference type="EMBL" id="JAIGYQ010000010">
    <property type="protein sequence ID" value="MBX7491212.1"/>
    <property type="molecule type" value="Genomic_DNA"/>
</dbReference>
<feature type="transmembrane region" description="Helical" evidence="1">
    <location>
        <begin position="67"/>
        <end position="89"/>
    </location>
</feature>
<evidence type="ECO:0000256" key="1">
    <source>
        <dbReference type="SAM" id="Phobius"/>
    </source>
</evidence>